<protein>
    <submittedName>
        <fullName evidence="1">Uncharacterized protein</fullName>
    </submittedName>
</protein>
<dbReference type="EMBL" id="ML005954">
    <property type="protein sequence ID" value="RKP17226.1"/>
    <property type="molecule type" value="Genomic_DNA"/>
</dbReference>
<sequence length="459" mass="53571">MTLLKKYKSITVTGTPGIGKSMFYSYFFQRYRKENPNQPIVTSAFNEKCKLQECVVFTANTNVGTRHKEIPQEDDYLYLYDGPPETKAVGKMVCFTCPNFDWLDSQKKNAKHFKLYFPLWTLDELLLANDILKLNLDENVIEQRFELFGGSARYCLALENKFLNEFKSDLINKVIKIDSCDALLHILDQTVEIQAIYHNIFHSEPYMDEDEFPAEFGLKICSREVERMIYASIKFLEDKKRKELIACLKGQSLFSFLLGWLFDGHANEIMSKGGYFKVTSMSTERTREFKIPLGSYKHSTKSNTESIDGYYLNEQEKILYFMQMTMNNKHTINQNGLITESKRLGLEEDVQDYTFIFVFVVPKRLSEYPKQEMDVLPKSKNDNDSVKEIKGIGNKSAAFLEYLGIRTVKQLENEITKNNEEVTKFKKFLDKYNAAIEESEKWAFLNNIEQLRMVLDIDY</sequence>
<reference evidence="2" key="1">
    <citation type="journal article" date="2018" name="Nat. Microbiol.">
        <title>Leveraging single-cell genomics to expand the fungal tree of life.</title>
        <authorList>
            <person name="Ahrendt S.R."/>
            <person name="Quandt C.A."/>
            <person name="Ciobanu D."/>
            <person name="Clum A."/>
            <person name="Salamov A."/>
            <person name="Andreopoulos B."/>
            <person name="Cheng J.F."/>
            <person name="Woyke T."/>
            <person name="Pelin A."/>
            <person name="Henrissat B."/>
            <person name="Reynolds N.K."/>
            <person name="Benny G.L."/>
            <person name="Smith M.E."/>
            <person name="James T.Y."/>
            <person name="Grigoriev I.V."/>
        </authorList>
    </citation>
    <scope>NUCLEOTIDE SEQUENCE [LARGE SCALE GENOMIC DNA]</scope>
    <source>
        <strain evidence="2">CSF55</strain>
    </source>
</reference>
<dbReference type="PANTHER" id="PTHR33129">
    <property type="entry name" value="PROTEIN KINASE DOMAIN-CONTAINING PROTEIN-RELATED"/>
    <property type="match status" value="1"/>
</dbReference>
<evidence type="ECO:0000313" key="1">
    <source>
        <dbReference type="EMBL" id="RKP17226.1"/>
    </source>
</evidence>
<accession>A0A4P9YD54</accession>
<name>A0A4P9YD54_ROZAC</name>
<dbReference type="InterPro" id="IPR052980">
    <property type="entry name" value="Crinkler_effector"/>
</dbReference>
<proteinExistence type="predicted"/>
<gene>
    <name evidence="1" type="ORF">ROZALSC1DRAFT_30943</name>
</gene>
<dbReference type="PANTHER" id="PTHR33129:SF1">
    <property type="entry name" value="ATP-BINDING PROTEIN"/>
    <property type="match status" value="1"/>
</dbReference>
<organism evidence="1 2">
    <name type="scientific">Rozella allomycis (strain CSF55)</name>
    <dbReference type="NCBI Taxonomy" id="988480"/>
    <lineage>
        <taxon>Eukaryota</taxon>
        <taxon>Fungi</taxon>
        <taxon>Fungi incertae sedis</taxon>
        <taxon>Cryptomycota</taxon>
        <taxon>Cryptomycota incertae sedis</taxon>
        <taxon>Rozella</taxon>
    </lineage>
</organism>
<dbReference type="AlphaFoldDB" id="A0A4P9YD54"/>
<evidence type="ECO:0000313" key="2">
    <source>
        <dbReference type="Proteomes" id="UP000281549"/>
    </source>
</evidence>
<dbReference type="Proteomes" id="UP000281549">
    <property type="component" value="Unassembled WGS sequence"/>
</dbReference>